<dbReference type="InterPro" id="IPR012337">
    <property type="entry name" value="RNaseH-like_sf"/>
</dbReference>
<feature type="non-terminal residue" evidence="2">
    <location>
        <position position="267"/>
    </location>
</feature>
<dbReference type="EMBL" id="AUZY01008298">
    <property type="protein sequence ID" value="EQD46381.1"/>
    <property type="molecule type" value="Genomic_DNA"/>
</dbReference>
<dbReference type="Gene3D" id="3.30.420.10">
    <property type="entry name" value="Ribonuclease H-like superfamily/Ribonuclease H"/>
    <property type="match status" value="1"/>
</dbReference>
<sequence length="267" mass="30197">QTRYAAIKDLVETVFPGRAEVEACAKRVGVDASTVYRWMRRYRATGVVTSLIPKKRGWRDGRSRIHSGADAVISEVIADFHLTKQRPTPQKTANEVKRICKHRKIKPPSNSTIRARIASIPDHESLRKRGFVEKANNRYQARPGKFPGADYPLAVIQMDHTPADIVLVDDTFRKPIGRPWITVAIDVYSRLITGVYVSFDAPSETSVAMCLAQSIVPKDEWLALHKIDAKWPVWGVPKKVYVDNGPDFRSDTLTRSCLPYGIQLEFR</sequence>
<dbReference type="GO" id="GO:0003676">
    <property type="term" value="F:nucleic acid binding"/>
    <property type="evidence" value="ECO:0007669"/>
    <property type="project" value="InterPro"/>
</dbReference>
<dbReference type="Pfam" id="PF13518">
    <property type="entry name" value="HTH_28"/>
    <property type="match status" value="1"/>
</dbReference>
<evidence type="ECO:0000313" key="2">
    <source>
        <dbReference type="EMBL" id="EQD46381.1"/>
    </source>
</evidence>
<dbReference type="SUPFAM" id="SSF53098">
    <property type="entry name" value="Ribonuclease H-like"/>
    <property type="match status" value="1"/>
</dbReference>
<gene>
    <name evidence="2" type="ORF">B1B_12648</name>
</gene>
<comment type="caution">
    <text evidence="2">The sequence shown here is derived from an EMBL/GenBank/DDBJ whole genome shotgun (WGS) entry which is preliminary data.</text>
</comment>
<reference evidence="2" key="2">
    <citation type="journal article" date="2014" name="ISME J.">
        <title>Microbial stratification in low pH oxic and suboxic macroscopic growths along an acid mine drainage.</title>
        <authorList>
            <person name="Mendez-Garcia C."/>
            <person name="Mesa V."/>
            <person name="Sprenger R.R."/>
            <person name="Richter M."/>
            <person name="Diez M.S."/>
            <person name="Solano J."/>
            <person name="Bargiela R."/>
            <person name="Golyshina O.V."/>
            <person name="Manteca A."/>
            <person name="Ramos J.L."/>
            <person name="Gallego J.R."/>
            <person name="Llorente I."/>
            <person name="Martins Dos Santos V.A."/>
            <person name="Jensen O.N."/>
            <person name="Pelaez A.I."/>
            <person name="Sanchez J."/>
            <person name="Ferrer M."/>
        </authorList>
    </citation>
    <scope>NUCLEOTIDE SEQUENCE</scope>
</reference>
<name>T0ZE18_9ZZZZ</name>
<organism evidence="2">
    <name type="scientific">mine drainage metagenome</name>
    <dbReference type="NCBI Taxonomy" id="410659"/>
    <lineage>
        <taxon>unclassified sequences</taxon>
        <taxon>metagenomes</taxon>
        <taxon>ecological metagenomes</taxon>
    </lineage>
</organism>
<evidence type="ECO:0000259" key="1">
    <source>
        <dbReference type="PROSITE" id="PS50994"/>
    </source>
</evidence>
<protein>
    <submittedName>
        <fullName evidence="2">TniA transposase</fullName>
    </submittedName>
</protein>
<feature type="domain" description="Integrase catalytic" evidence="1">
    <location>
        <begin position="148"/>
        <end position="267"/>
    </location>
</feature>
<accession>T0ZE18</accession>
<dbReference type="GO" id="GO:0015074">
    <property type="term" value="P:DNA integration"/>
    <property type="evidence" value="ECO:0007669"/>
    <property type="project" value="InterPro"/>
</dbReference>
<dbReference type="InterPro" id="IPR036397">
    <property type="entry name" value="RNaseH_sf"/>
</dbReference>
<dbReference type="InterPro" id="IPR001584">
    <property type="entry name" value="Integrase_cat-core"/>
</dbReference>
<dbReference type="SUPFAM" id="SSF46689">
    <property type="entry name" value="Homeodomain-like"/>
    <property type="match status" value="1"/>
</dbReference>
<proteinExistence type="predicted"/>
<dbReference type="InterPro" id="IPR009057">
    <property type="entry name" value="Homeodomain-like_sf"/>
</dbReference>
<reference evidence="2" key="1">
    <citation type="submission" date="2013-08" db="EMBL/GenBank/DDBJ databases">
        <authorList>
            <person name="Mendez C."/>
            <person name="Richter M."/>
            <person name="Ferrer M."/>
            <person name="Sanchez J."/>
        </authorList>
    </citation>
    <scope>NUCLEOTIDE SEQUENCE</scope>
</reference>
<dbReference type="AlphaFoldDB" id="T0ZE18"/>
<dbReference type="InterPro" id="IPR055247">
    <property type="entry name" value="InsJ-like_HTH"/>
</dbReference>
<feature type="non-terminal residue" evidence="2">
    <location>
        <position position="1"/>
    </location>
</feature>
<dbReference type="PROSITE" id="PS50994">
    <property type="entry name" value="INTEGRASE"/>
    <property type="match status" value="1"/>
</dbReference>